<evidence type="ECO:0000256" key="1">
    <source>
        <dbReference type="ARBA" id="ARBA00023015"/>
    </source>
</evidence>
<dbReference type="Gene3D" id="1.25.40.10">
    <property type="entry name" value="Tetratricopeptide repeat domain"/>
    <property type="match status" value="2"/>
</dbReference>
<accession>A0ABD5B4L1</accession>
<dbReference type="SUPFAM" id="SSF48452">
    <property type="entry name" value="TPR-like"/>
    <property type="match status" value="1"/>
</dbReference>
<feature type="chain" id="PRO_5044855981" evidence="6">
    <location>
        <begin position="20"/>
        <end position="513"/>
    </location>
</feature>
<dbReference type="InterPro" id="IPR018060">
    <property type="entry name" value="HTH_AraC"/>
</dbReference>
<keyword evidence="2" id="KW-0238">DNA-binding</keyword>
<feature type="domain" description="HTH araC/xylS-type" evidence="7">
    <location>
        <begin position="399"/>
        <end position="503"/>
    </location>
</feature>
<gene>
    <name evidence="8" type="ORF">QT385_06710</name>
</gene>
<keyword evidence="5" id="KW-0812">Transmembrane</keyword>
<sequence>MFKKVYLLLTVFFILSAKAQDYVSYNIVHQKILHEIAQKDFDKALIAADSLYKSTTLPSYKVRSLLLIATLYQQKNDLETAINYAQKGEEIAEKANDYDWLSRVYGFIASQYGVLKIYNKSRSYIQKALAASKKIEDPIQSYKVNGLMLQLLARIDMQQGYFNEAIDKFKTAQKNFDKIPSKEFFTASNNQLLGSCYLNAKQYDLAINCYKDALLYTDIKMPESALSGTIYQELSLAYLRKGNIEEAKKYLDRAKKYASKSQYAVLDKEIYKTAQEYYSIKKDIDNFTKATVKKDSLSEKITTQNNKFISDKFQNLERQNAIEKRNASTKTILIWISLVFIAVNLLFSVIYKRRQKKQAQKIQSVIERLNHEIKQKDSKPVENSGVLLMSVTTEKLLLEKLKAFESQNRFTDKNMSLSYMVSTMDTNTKYLSYIIKKYRNKDFTTYTNELRINYILEKLNNDPRYRKYKISILAEEAGFSSHSMFTTNFKSITGISPSEFVKYIQKRDVESFT</sequence>
<evidence type="ECO:0000259" key="7">
    <source>
        <dbReference type="PROSITE" id="PS01124"/>
    </source>
</evidence>
<dbReference type="EMBL" id="JAUCQJ010000002">
    <property type="protein sequence ID" value="MDQ8748321.1"/>
    <property type="molecule type" value="Genomic_DNA"/>
</dbReference>
<feature type="transmembrane region" description="Helical" evidence="5">
    <location>
        <begin position="332"/>
        <end position="351"/>
    </location>
</feature>
<dbReference type="AlphaFoldDB" id="A0ABD5B4L1"/>
<dbReference type="GO" id="GO:0003677">
    <property type="term" value="F:DNA binding"/>
    <property type="evidence" value="ECO:0007669"/>
    <property type="project" value="UniProtKB-KW"/>
</dbReference>
<keyword evidence="4" id="KW-0175">Coiled coil</keyword>
<dbReference type="PANTHER" id="PTHR43280">
    <property type="entry name" value="ARAC-FAMILY TRANSCRIPTIONAL REGULATOR"/>
    <property type="match status" value="1"/>
</dbReference>
<dbReference type="PROSITE" id="PS01124">
    <property type="entry name" value="HTH_ARAC_FAMILY_2"/>
    <property type="match status" value="1"/>
</dbReference>
<dbReference type="PANTHER" id="PTHR43280:SF2">
    <property type="entry name" value="HTH-TYPE TRANSCRIPTIONAL REGULATOR EXSA"/>
    <property type="match status" value="1"/>
</dbReference>
<keyword evidence="1" id="KW-0805">Transcription regulation</keyword>
<dbReference type="InterPro" id="IPR009057">
    <property type="entry name" value="Homeodomain-like_sf"/>
</dbReference>
<dbReference type="InterPro" id="IPR019734">
    <property type="entry name" value="TPR_rpt"/>
</dbReference>
<dbReference type="SUPFAM" id="SSF46689">
    <property type="entry name" value="Homeodomain-like"/>
    <property type="match status" value="1"/>
</dbReference>
<keyword evidence="5" id="KW-0472">Membrane</keyword>
<comment type="caution">
    <text evidence="8">The sequence shown here is derived from an EMBL/GenBank/DDBJ whole genome shotgun (WGS) entry which is preliminary data.</text>
</comment>
<feature type="coiled-coil region" evidence="4">
    <location>
        <begin position="352"/>
        <end position="379"/>
    </location>
</feature>
<protein>
    <submittedName>
        <fullName evidence="8">Tetratricopeptide repeat protein</fullName>
    </submittedName>
</protein>
<dbReference type="Proteomes" id="UP001239265">
    <property type="component" value="Unassembled WGS sequence"/>
</dbReference>
<reference evidence="8 9" key="1">
    <citation type="submission" date="2023-06" db="EMBL/GenBank/DDBJ databases">
        <title>Nosocomial Elizabethkingia miricola genome.</title>
        <authorList>
            <person name="Morgado S."/>
            <person name="Fonseca E."/>
            <person name="Freitas F."/>
            <person name="Vicente A.C."/>
        </authorList>
    </citation>
    <scope>NUCLEOTIDE SEQUENCE [LARGE SCALE GENOMIC DNA]</scope>
    <source>
        <strain evidence="8 9">EM15</strain>
    </source>
</reference>
<dbReference type="SMART" id="SM00342">
    <property type="entry name" value="HTH_ARAC"/>
    <property type="match status" value="1"/>
</dbReference>
<name>A0ABD5B4L1_ELIMR</name>
<dbReference type="SMART" id="SM00028">
    <property type="entry name" value="TPR"/>
    <property type="match status" value="5"/>
</dbReference>
<proteinExistence type="predicted"/>
<evidence type="ECO:0000313" key="9">
    <source>
        <dbReference type="Proteomes" id="UP001239265"/>
    </source>
</evidence>
<dbReference type="RefSeq" id="WP_078795328.1">
    <property type="nucleotide sequence ID" value="NZ_CP040516.1"/>
</dbReference>
<dbReference type="InterPro" id="IPR011990">
    <property type="entry name" value="TPR-like_helical_dom_sf"/>
</dbReference>
<dbReference type="Pfam" id="PF12833">
    <property type="entry name" value="HTH_18"/>
    <property type="match status" value="1"/>
</dbReference>
<evidence type="ECO:0000256" key="5">
    <source>
        <dbReference type="SAM" id="Phobius"/>
    </source>
</evidence>
<evidence type="ECO:0000256" key="4">
    <source>
        <dbReference type="SAM" id="Coils"/>
    </source>
</evidence>
<keyword evidence="6" id="KW-0732">Signal</keyword>
<organism evidence="8 9">
    <name type="scientific">Elizabethkingia miricola</name>
    <name type="common">Chryseobacterium miricola</name>
    <dbReference type="NCBI Taxonomy" id="172045"/>
    <lineage>
        <taxon>Bacteria</taxon>
        <taxon>Pseudomonadati</taxon>
        <taxon>Bacteroidota</taxon>
        <taxon>Flavobacteriia</taxon>
        <taxon>Flavobacteriales</taxon>
        <taxon>Weeksellaceae</taxon>
        <taxon>Elizabethkingia</taxon>
    </lineage>
</organism>
<evidence type="ECO:0000256" key="6">
    <source>
        <dbReference type="SAM" id="SignalP"/>
    </source>
</evidence>
<keyword evidence="3" id="KW-0804">Transcription</keyword>
<feature type="signal peptide" evidence="6">
    <location>
        <begin position="1"/>
        <end position="19"/>
    </location>
</feature>
<evidence type="ECO:0000256" key="2">
    <source>
        <dbReference type="ARBA" id="ARBA00023125"/>
    </source>
</evidence>
<dbReference type="Pfam" id="PF13424">
    <property type="entry name" value="TPR_12"/>
    <property type="match status" value="1"/>
</dbReference>
<evidence type="ECO:0000256" key="3">
    <source>
        <dbReference type="ARBA" id="ARBA00023163"/>
    </source>
</evidence>
<dbReference type="Pfam" id="PF13181">
    <property type="entry name" value="TPR_8"/>
    <property type="match status" value="1"/>
</dbReference>
<dbReference type="Gene3D" id="1.10.10.60">
    <property type="entry name" value="Homeodomain-like"/>
    <property type="match status" value="1"/>
</dbReference>
<evidence type="ECO:0000313" key="8">
    <source>
        <dbReference type="EMBL" id="MDQ8748321.1"/>
    </source>
</evidence>
<keyword evidence="5" id="KW-1133">Transmembrane helix</keyword>